<proteinExistence type="predicted"/>
<name>A0A1T4N1Z1_9SPIR</name>
<dbReference type="CDD" id="cd07043">
    <property type="entry name" value="STAS_anti-anti-sigma_factors"/>
    <property type="match status" value="1"/>
</dbReference>
<dbReference type="AlphaFoldDB" id="A0A1T4N1Z1"/>
<dbReference type="Pfam" id="PF13466">
    <property type="entry name" value="STAS_2"/>
    <property type="match status" value="1"/>
</dbReference>
<feature type="domain" description="STAS" evidence="1">
    <location>
        <begin position="32"/>
        <end position="101"/>
    </location>
</feature>
<dbReference type="InterPro" id="IPR058548">
    <property type="entry name" value="MlaB-like_STAS"/>
</dbReference>
<protein>
    <submittedName>
        <fullName evidence="2">Anti-anti-sigma regulatory factor (Antagonist of anti-sigma factor)</fullName>
    </submittedName>
</protein>
<organism evidence="2 3">
    <name type="scientific">Treponema berlinense</name>
    <dbReference type="NCBI Taxonomy" id="225004"/>
    <lineage>
        <taxon>Bacteria</taxon>
        <taxon>Pseudomonadati</taxon>
        <taxon>Spirochaetota</taxon>
        <taxon>Spirochaetia</taxon>
        <taxon>Spirochaetales</taxon>
        <taxon>Treponemataceae</taxon>
        <taxon>Treponema</taxon>
    </lineage>
</organism>
<dbReference type="PROSITE" id="PS50801">
    <property type="entry name" value="STAS"/>
    <property type="match status" value="1"/>
</dbReference>
<dbReference type="Proteomes" id="UP000190395">
    <property type="component" value="Unassembled WGS sequence"/>
</dbReference>
<dbReference type="InterPro" id="IPR002645">
    <property type="entry name" value="STAS_dom"/>
</dbReference>
<dbReference type="Gene3D" id="3.30.750.24">
    <property type="entry name" value="STAS domain"/>
    <property type="match status" value="1"/>
</dbReference>
<keyword evidence="3" id="KW-1185">Reference proteome</keyword>
<evidence type="ECO:0000259" key="1">
    <source>
        <dbReference type="PROSITE" id="PS50801"/>
    </source>
</evidence>
<dbReference type="SUPFAM" id="SSF52091">
    <property type="entry name" value="SpoIIaa-like"/>
    <property type="match status" value="1"/>
</dbReference>
<dbReference type="EMBL" id="FUXC01000005">
    <property type="protein sequence ID" value="SJZ73390.1"/>
    <property type="molecule type" value="Genomic_DNA"/>
</dbReference>
<dbReference type="STRING" id="225004.SAMN02745152_01076"/>
<gene>
    <name evidence="2" type="ORF">SAMN02745152_01076</name>
</gene>
<reference evidence="2 3" key="1">
    <citation type="submission" date="2017-02" db="EMBL/GenBank/DDBJ databases">
        <authorList>
            <person name="Peterson S.W."/>
        </authorList>
    </citation>
    <scope>NUCLEOTIDE SEQUENCE [LARGE SCALE GENOMIC DNA]</scope>
    <source>
        <strain evidence="2 3">ATCC BAA-909</strain>
    </source>
</reference>
<dbReference type="GeneID" id="303367327"/>
<accession>A0A1T4N1Z1</accession>
<evidence type="ECO:0000313" key="2">
    <source>
        <dbReference type="EMBL" id="SJZ73390.1"/>
    </source>
</evidence>
<dbReference type="InterPro" id="IPR036513">
    <property type="entry name" value="STAS_dom_sf"/>
</dbReference>
<sequence>MKEIAFGELGLAAKKEKKSNIIKWTETAGIESAGKLKVELQKAIDENPLVFIDLSELEDIDLTGIQLILAAKKEADAQKKKILLKSGIPPAILEYVGACGVSFEDLIDKTESKSEESKNA</sequence>
<dbReference type="RefSeq" id="WP_078930832.1">
    <property type="nucleotide sequence ID" value="NZ_CAMCOW010000016.1"/>
</dbReference>
<evidence type="ECO:0000313" key="3">
    <source>
        <dbReference type="Proteomes" id="UP000190395"/>
    </source>
</evidence>